<dbReference type="InterPro" id="IPR011990">
    <property type="entry name" value="TPR-like_helical_dom_sf"/>
</dbReference>
<dbReference type="Pfam" id="PF14322">
    <property type="entry name" value="SusD-like_3"/>
    <property type="match status" value="1"/>
</dbReference>
<evidence type="ECO:0000256" key="5">
    <source>
        <dbReference type="ARBA" id="ARBA00023237"/>
    </source>
</evidence>
<evidence type="ECO:0000256" key="6">
    <source>
        <dbReference type="SAM" id="SignalP"/>
    </source>
</evidence>
<evidence type="ECO:0000256" key="4">
    <source>
        <dbReference type="ARBA" id="ARBA00023136"/>
    </source>
</evidence>
<keyword evidence="5" id="KW-0998">Cell outer membrane</keyword>
<evidence type="ECO:0000313" key="9">
    <source>
        <dbReference type="EMBL" id="EKY03234.1"/>
    </source>
</evidence>
<dbReference type="PATRIC" id="fig|1127696.3.peg.106"/>
<dbReference type="Proteomes" id="UP000010408">
    <property type="component" value="Unassembled WGS sequence"/>
</dbReference>
<dbReference type="eggNOG" id="COG1435">
    <property type="taxonomic scope" value="Bacteria"/>
</dbReference>
<comment type="caution">
    <text evidence="9">The sequence shown here is derived from an EMBL/GenBank/DDBJ whole genome shotgun (WGS) entry which is preliminary data.</text>
</comment>
<dbReference type="SUPFAM" id="SSF48452">
    <property type="entry name" value="TPR-like"/>
    <property type="match status" value="1"/>
</dbReference>
<evidence type="ECO:0000313" key="10">
    <source>
        <dbReference type="Proteomes" id="UP000010408"/>
    </source>
</evidence>
<dbReference type="STRING" id="1127696.HMPREF9134_00126"/>
<feature type="chain" id="PRO_5003954617" evidence="6">
    <location>
        <begin position="27"/>
        <end position="555"/>
    </location>
</feature>
<dbReference type="Gene3D" id="1.25.40.390">
    <property type="match status" value="1"/>
</dbReference>
<reference evidence="9 10" key="1">
    <citation type="submission" date="2012-05" db="EMBL/GenBank/DDBJ databases">
        <authorList>
            <person name="Weinstock G."/>
            <person name="Sodergren E."/>
            <person name="Lobos E.A."/>
            <person name="Fulton L."/>
            <person name="Fulton R."/>
            <person name="Courtney L."/>
            <person name="Fronick C."/>
            <person name="O'Laughlin M."/>
            <person name="Godfrey J."/>
            <person name="Wilson R.M."/>
            <person name="Miner T."/>
            <person name="Farmer C."/>
            <person name="Delehaunty K."/>
            <person name="Cordes M."/>
            <person name="Minx P."/>
            <person name="Tomlinson C."/>
            <person name="Chen J."/>
            <person name="Wollam A."/>
            <person name="Pepin K.H."/>
            <person name="Bhonagiri V."/>
            <person name="Zhang X."/>
            <person name="Suruliraj S."/>
            <person name="Warren W."/>
            <person name="Mitreva M."/>
            <person name="Mardis E.R."/>
            <person name="Wilson R.K."/>
        </authorList>
    </citation>
    <scope>NUCLEOTIDE SEQUENCE [LARGE SCALE GENOMIC DNA]</scope>
    <source>
        <strain evidence="9 10">F0037</strain>
    </source>
</reference>
<feature type="signal peptide" evidence="6">
    <location>
        <begin position="1"/>
        <end position="26"/>
    </location>
</feature>
<dbReference type="InterPro" id="IPR012944">
    <property type="entry name" value="SusD_RagB_dom"/>
</dbReference>
<comment type="similarity">
    <text evidence="2">Belongs to the SusD family.</text>
</comment>
<accession>L1NI99</accession>
<sequence>MFTTMNNLYKCLLVGALMIGSVSCSGFLDTAPRNQLSPQTTWKTADDAEKFLVGCYDGWEDGGTLLYMDCLSDFGYSFHAHEGFNTIGNGTMTPSAPGASFYNYSIIGRCNHLLDKIKDIPSISDAQRKSIVAQAKAIRAYQYFTLNFLYGGVPIIEFPETAEQAQVPRKSEAEVRTYIAKDLDEAIADLPNEPAARGRIAKGAALAMRMREALYYGDWQIARDKAKAIIDLGVYQLEPDYQKLFTVSGQDSKEIIAAVQYVETTRPLYTSIGSMLNNAVGGWSSMVPTANLVNAYEMKSGLTIDDPSSGYDPTHPFKDRDPRLAMTVCFPGANYIAPLPLGGTKIYNTLDRELSSKPNPDYPTAANNSSKTGLTWNKYTYPADQYSNVWSANACPIIFRYAEVLLSYAEAENELSGPSADVYAKINLVRRRAGMPAVDQSKYGTKETLRELIHRERAVEFAGEGLRRADIVRWKTADGKLLAERVLNGPLERMVGTVNMSGTDPYTRATINPSASATEKLVETRVFRPHNRYLPIPQFVLDRNPKFGANNPGYN</sequence>
<dbReference type="HOGENOM" id="CLU_015553_0_3_10"/>
<keyword evidence="3 6" id="KW-0732">Signal</keyword>
<comment type="subcellular location">
    <subcellularLocation>
        <location evidence="1">Cell outer membrane</location>
    </subcellularLocation>
</comment>
<organism evidence="9 10">
    <name type="scientific">Porphyromonas catoniae F0037</name>
    <dbReference type="NCBI Taxonomy" id="1127696"/>
    <lineage>
        <taxon>Bacteria</taxon>
        <taxon>Pseudomonadati</taxon>
        <taxon>Bacteroidota</taxon>
        <taxon>Bacteroidia</taxon>
        <taxon>Bacteroidales</taxon>
        <taxon>Porphyromonadaceae</taxon>
        <taxon>Porphyromonas</taxon>
    </lineage>
</organism>
<dbReference type="InterPro" id="IPR033985">
    <property type="entry name" value="SusD-like_N"/>
</dbReference>
<evidence type="ECO:0000259" key="8">
    <source>
        <dbReference type="Pfam" id="PF14322"/>
    </source>
</evidence>
<feature type="domain" description="RagB/SusD" evidence="7">
    <location>
        <begin position="265"/>
        <end position="554"/>
    </location>
</feature>
<dbReference type="GO" id="GO:0009279">
    <property type="term" value="C:cell outer membrane"/>
    <property type="evidence" value="ECO:0007669"/>
    <property type="project" value="UniProtKB-SubCell"/>
</dbReference>
<gene>
    <name evidence="9" type="ORF">HMPREF9134_00126</name>
</gene>
<proteinExistence type="inferred from homology"/>
<dbReference type="Pfam" id="PF07980">
    <property type="entry name" value="SusD_RagB"/>
    <property type="match status" value="1"/>
</dbReference>
<keyword evidence="4" id="KW-0472">Membrane</keyword>
<dbReference type="AlphaFoldDB" id="L1NI99"/>
<evidence type="ECO:0000256" key="2">
    <source>
        <dbReference type="ARBA" id="ARBA00006275"/>
    </source>
</evidence>
<dbReference type="EMBL" id="AMEQ01000003">
    <property type="protein sequence ID" value="EKY03234.1"/>
    <property type="molecule type" value="Genomic_DNA"/>
</dbReference>
<protein>
    <submittedName>
        <fullName evidence="9">SusD family protein</fullName>
    </submittedName>
</protein>
<evidence type="ECO:0000256" key="3">
    <source>
        <dbReference type="ARBA" id="ARBA00022729"/>
    </source>
</evidence>
<evidence type="ECO:0000259" key="7">
    <source>
        <dbReference type="Pfam" id="PF07980"/>
    </source>
</evidence>
<evidence type="ECO:0000256" key="1">
    <source>
        <dbReference type="ARBA" id="ARBA00004442"/>
    </source>
</evidence>
<name>L1NI99_9PORP</name>
<feature type="domain" description="SusD-like N-terminal" evidence="8">
    <location>
        <begin position="103"/>
        <end position="208"/>
    </location>
</feature>
<dbReference type="CDD" id="cd08977">
    <property type="entry name" value="SusD"/>
    <property type="match status" value="1"/>
</dbReference>